<dbReference type="SMART" id="SM00849">
    <property type="entry name" value="Lactamase_B"/>
    <property type="match status" value="1"/>
</dbReference>
<dbReference type="InterPro" id="IPR036866">
    <property type="entry name" value="RibonucZ/Hydroxyglut_hydro"/>
</dbReference>
<proteinExistence type="predicted"/>
<dbReference type="EMBL" id="JADFFK010000020">
    <property type="protein sequence ID" value="MBE9639651.1"/>
    <property type="molecule type" value="Genomic_DNA"/>
</dbReference>
<feature type="domain" description="Metallo-beta-lactamase" evidence="1">
    <location>
        <begin position="43"/>
        <end position="233"/>
    </location>
</feature>
<dbReference type="PANTHER" id="PTHR42951">
    <property type="entry name" value="METALLO-BETA-LACTAMASE DOMAIN-CONTAINING"/>
    <property type="match status" value="1"/>
</dbReference>
<dbReference type="Pfam" id="PF00753">
    <property type="entry name" value="Lactamase_B"/>
    <property type="match status" value="1"/>
</dbReference>
<evidence type="ECO:0000313" key="2">
    <source>
        <dbReference type="EMBL" id="MBE9639651.1"/>
    </source>
</evidence>
<reference evidence="2 3" key="1">
    <citation type="journal article" date="2021" name="Int. J. Syst. Evol. Microbiol.">
        <title>Salipiger mangrovisoli sp. nov., isolated from mangrove soil and the proposal for the reclassification of Paraphaeobacter pallidus as Salipiger pallidus comb. nov.</title>
        <authorList>
            <person name="Du J."/>
            <person name="Liu Y."/>
            <person name="Pei T."/>
            <person name="Deng M.R."/>
            <person name="Zhu H."/>
        </authorList>
    </citation>
    <scope>NUCLEOTIDE SEQUENCE [LARGE SCALE GENOMIC DNA]</scope>
    <source>
        <strain evidence="2 3">6D45A</strain>
    </source>
</reference>
<sequence length="276" mass="31411">MDQTPQKRKDPVESLRQGCERPWEVEVAPFRVAPRTYYVGNAWVGAYLLETSEGLILIDSTMQPQSYLLFEAIRRAGFDPKDIKILLLSHMHYDHVGAARVVAEYSGCKVMMSREDYDFLNDRPDMLFDFGYAYGGLRVDGFFDDATPVRLGDREVTTLLTPGHTPGTTSFFFDAVAADGARYRCGLHGGVGLNTMSTEFLKTHNLPMSLQQDYLASLRRLREIEVDIALGSHPIHVRMFDRVPMITEAFNPFVAPEVWPEFIDSMIENAERLFRQ</sequence>
<dbReference type="RefSeq" id="WP_194136926.1">
    <property type="nucleotide sequence ID" value="NZ_JADFFK010000020.1"/>
</dbReference>
<keyword evidence="3" id="KW-1185">Reference proteome</keyword>
<dbReference type="SUPFAM" id="SSF56281">
    <property type="entry name" value="Metallo-hydrolase/oxidoreductase"/>
    <property type="match status" value="1"/>
</dbReference>
<gene>
    <name evidence="2" type="ORF">IQ782_22605</name>
</gene>
<evidence type="ECO:0000313" key="3">
    <source>
        <dbReference type="Proteomes" id="UP000607796"/>
    </source>
</evidence>
<dbReference type="Gene3D" id="3.60.15.10">
    <property type="entry name" value="Ribonuclease Z/Hydroxyacylglutathione hydrolase-like"/>
    <property type="match status" value="1"/>
</dbReference>
<accession>A0ABR9X7V2</accession>
<name>A0ABR9X7V2_9RHOB</name>
<evidence type="ECO:0000259" key="1">
    <source>
        <dbReference type="SMART" id="SM00849"/>
    </source>
</evidence>
<dbReference type="PANTHER" id="PTHR42951:SF17">
    <property type="entry name" value="METALLO-BETA-LACTAMASE DOMAIN-CONTAINING PROTEIN"/>
    <property type="match status" value="1"/>
</dbReference>
<dbReference type="InterPro" id="IPR050855">
    <property type="entry name" value="NDM-1-like"/>
</dbReference>
<comment type="caution">
    <text evidence="2">The sequence shown here is derived from an EMBL/GenBank/DDBJ whole genome shotgun (WGS) entry which is preliminary data.</text>
</comment>
<organism evidence="2 3">
    <name type="scientific">Salipiger mangrovisoli</name>
    <dbReference type="NCBI Taxonomy" id="2865933"/>
    <lineage>
        <taxon>Bacteria</taxon>
        <taxon>Pseudomonadati</taxon>
        <taxon>Pseudomonadota</taxon>
        <taxon>Alphaproteobacteria</taxon>
        <taxon>Rhodobacterales</taxon>
        <taxon>Roseobacteraceae</taxon>
        <taxon>Salipiger</taxon>
    </lineage>
</organism>
<dbReference type="InterPro" id="IPR001279">
    <property type="entry name" value="Metallo-B-lactamas"/>
</dbReference>
<protein>
    <submittedName>
        <fullName evidence="2">MBL fold metallo-hydrolase</fullName>
    </submittedName>
</protein>
<dbReference type="Proteomes" id="UP000607796">
    <property type="component" value="Unassembled WGS sequence"/>
</dbReference>